<comment type="subcellular location">
    <subcellularLocation>
        <location evidence="1">Endomembrane system</location>
        <topology evidence="1">Multi-pass membrane protein</topology>
    </subcellularLocation>
</comment>
<feature type="region of interest" description="Disordered" evidence="8">
    <location>
        <begin position="124"/>
        <end position="143"/>
    </location>
</feature>
<dbReference type="InterPro" id="IPR044880">
    <property type="entry name" value="NCX_ion-bd_dom_sf"/>
</dbReference>
<feature type="region of interest" description="Disordered" evidence="8">
    <location>
        <begin position="414"/>
        <end position="443"/>
    </location>
</feature>
<dbReference type="KEGG" id="cput:CONPUDRAFT_163528"/>
<protein>
    <recommendedName>
        <fullName evidence="10">Sodium/calcium exchanger membrane region domain-containing protein</fullName>
    </recommendedName>
</protein>
<dbReference type="OMA" id="ISVHTMG"/>
<accession>A0A5M3N001</accession>
<evidence type="ECO:0000256" key="7">
    <source>
        <dbReference type="ARBA" id="ARBA00023136"/>
    </source>
</evidence>
<evidence type="ECO:0000256" key="3">
    <source>
        <dbReference type="ARBA" id="ARBA00022448"/>
    </source>
</evidence>
<evidence type="ECO:0000313" key="11">
    <source>
        <dbReference type="EMBL" id="EIW84384.1"/>
    </source>
</evidence>
<evidence type="ECO:0000259" key="10">
    <source>
        <dbReference type="Pfam" id="PF01699"/>
    </source>
</evidence>
<keyword evidence="12" id="KW-1185">Reference proteome</keyword>
<feature type="compositionally biased region" description="Low complexity" evidence="8">
    <location>
        <begin position="419"/>
        <end position="430"/>
    </location>
</feature>
<comment type="similarity">
    <text evidence="2">Belongs to the Ca(2+):cation antiporter (CaCA) (TC 2.A.19) family.</text>
</comment>
<dbReference type="PANTHER" id="PTHR31503">
    <property type="entry name" value="VACUOLAR CALCIUM ION TRANSPORTER"/>
    <property type="match status" value="1"/>
</dbReference>
<dbReference type="GO" id="GO:0000329">
    <property type="term" value="C:fungal-type vacuole membrane"/>
    <property type="evidence" value="ECO:0007669"/>
    <property type="project" value="TreeGrafter"/>
</dbReference>
<dbReference type="GO" id="GO:0006874">
    <property type="term" value="P:intracellular calcium ion homeostasis"/>
    <property type="evidence" value="ECO:0007669"/>
    <property type="project" value="TreeGrafter"/>
</dbReference>
<dbReference type="Proteomes" id="UP000053558">
    <property type="component" value="Unassembled WGS sequence"/>
</dbReference>
<keyword evidence="3" id="KW-0813">Transport</keyword>
<feature type="domain" description="Sodium/calcium exchanger membrane region" evidence="10">
    <location>
        <begin position="180"/>
        <end position="342"/>
    </location>
</feature>
<dbReference type="EMBL" id="JH711575">
    <property type="protein sequence ID" value="EIW84384.1"/>
    <property type="molecule type" value="Genomic_DNA"/>
</dbReference>
<dbReference type="PANTHER" id="PTHR31503:SF20">
    <property type="entry name" value="CA(2+)_H(+) EXCHANGER, PUTATIVE (EUROFUNG)-RELATED"/>
    <property type="match status" value="1"/>
</dbReference>
<proteinExistence type="inferred from homology"/>
<evidence type="ECO:0000256" key="4">
    <source>
        <dbReference type="ARBA" id="ARBA00022692"/>
    </source>
</evidence>
<feature type="transmembrane region" description="Helical" evidence="9">
    <location>
        <begin position="509"/>
        <end position="530"/>
    </location>
</feature>
<feature type="transmembrane region" description="Helical" evidence="9">
    <location>
        <begin position="246"/>
        <end position="269"/>
    </location>
</feature>
<feature type="transmembrane region" description="Helical" evidence="9">
    <location>
        <begin position="599"/>
        <end position="619"/>
    </location>
</feature>
<sequence>MSANSVASTTLEVLRSSGHKYVQGHHQHARGDSVRFSLPAEGDLGLAGPHRKTESLSHASQAIPRTPIELHASAFTNALHRRMTSADLEKGPSSSFVDMPLHDDAASDVRSFITINSLNTVNSASPLRGDDGRPPPSLSAGSSESMWQGWRIVLFGSYLNILLLLIPVSWTLGFVMSDSYTVVFVLCILSLIPLVRLHDLSSRELALRIGGNKTGLLNASMSNIVELVIAITALRKCELKVVQSALIGSILSKLLLVLGLCFFAGGLKFSSQAFDSTATQIHSSLLSISVGALLLPAAYHFALTGTRDGSLINQGEQIIKMSHAVAIVLIFIYVAYLFFQLWSHTHLYKDQKKKSEKLRVEVPTAPVYLTEKIRQARAKGSSLSLSGSRSSSYGSMPPMGLSTEELIKQARMGADDAMSTRSSTPSISPSEMRPSSYFPGATSHTDTMNASSGLVPSDSTKSIPPEPRLSWMLTVVVMMLVTVMVAVTAENLIESLDALSDNSAISKEWIGLVLLPAVSAIAECVTAINVSVKDQLTLSLSVAVGSSIQLTLLIIPSTVILGWIMNRPLALLFDPFESVVLYIAVQISNHVLGDGESNWLEGLILVCLYVIIAVSFWYYPGSDFTTLLGECPGK</sequence>
<dbReference type="GeneID" id="19204929"/>
<evidence type="ECO:0000256" key="8">
    <source>
        <dbReference type="SAM" id="MobiDB-lite"/>
    </source>
</evidence>
<comment type="caution">
    <text evidence="11">The sequence shown here is derived from an EMBL/GenBank/DDBJ whole genome shotgun (WGS) entry which is preliminary data.</text>
</comment>
<organism evidence="11 12">
    <name type="scientific">Coniophora puteana (strain RWD-64-598)</name>
    <name type="common">Brown rot fungus</name>
    <dbReference type="NCBI Taxonomy" id="741705"/>
    <lineage>
        <taxon>Eukaryota</taxon>
        <taxon>Fungi</taxon>
        <taxon>Dikarya</taxon>
        <taxon>Basidiomycota</taxon>
        <taxon>Agaricomycotina</taxon>
        <taxon>Agaricomycetes</taxon>
        <taxon>Agaricomycetidae</taxon>
        <taxon>Boletales</taxon>
        <taxon>Coniophorineae</taxon>
        <taxon>Coniophoraceae</taxon>
        <taxon>Coniophora</taxon>
    </lineage>
</organism>
<name>A0A5M3N001_CONPW</name>
<keyword evidence="7 9" id="KW-0472">Membrane</keyword>
<dbReference type="Gene3D" id="1.20.1420.30">
    <property type="entry name" value="NCX, central ion-binding region"/>
    <property type="match status" value="2"/>
</dbReference>
<evidence type="ECO:0000256" key="1">
    <source>
        <dbReference type="ARBA" id="ARBA00004127"/>
    </source>
</evidence>
<evidence type="ECO:0000256" key="6">
    <source>
        <dbReference type="ARBA" id="ARBA00023065"/>
    </source>
</evidence>
<feature type="transmembrane region" description="Helical" evidence="9">
    <location>
        <begin position="152"/>
        <end position="173"/>
    </location>
</feature>
<gene>
    <name evidence="11" type="ORF">CONPUDRAFT_163528</name>
</gene>
<dbReference type="AlphaFoldDB" id="A0A5M3N001"/>
<evidence type="ECO:0000313" key="12">
    <source>
        <dbReference type="Proteomes" id="UP000053558"/>
    </source>
</evidence>
<feature type="transmembrane region" description="Helical" evidence="9">
    <location>
        <begin position="179"/>
        <end position="195"/>
    </location>
</feature>
<keyword evidence="4 9" id="KW-0812">Transmembrane</keyword>
<dbReference type="GO" id="GO:0012505">
    <property type="term" value="C:endomembrane system"/>
    <property type="evidence" value="ECO:0007669"/>
    <property type="project" value="UniProtKB-SubCell"/>
</dbReference>
<feature type="transmembrane region" description="Helical" evidence="9">
    <location>
        <begin position="281"/>
        <end position="301"/>
    </location>
</feature>
<dbReference type="InterPro" id="IPR004837">
    <property type="entry name" value="NaCa_Exmemb"/>
</dbReference>
<evidence type="ECO:0000256" key="9">
    <source>
        <dbReference type="SAM" id="Phobius"/>
    </source>
</evidence>
<feature type="domain" description="Sodium/calcium exchanger membrane region" evidence="10">
    <location>
        <begin position="475"/>
        <end position="617"/>
    </location>
</feature>
<evidence type="ECO:0000256" key="5">
    <source>
        <dbReference type="ARBA" id="ARBA00022989"/>
    </source>
</evidence>
<dbReference type="Pfam" id="PF01699">
    <property type="entry name" value="Na_Ca_ex"/>
    <property type="match status" value="2"/>
</dbReference>
<dbReference type="RefSeq" id="XP_007766093.1">
    <property type="nucleotide sequence ID" value="XM_007767903.1"/>
</dbReference>
<dbReference type="GO" id="GO:0015369">
    <property type="term" value="F:calcium:proton antiporter activity"/>
    <property type="evidence" value="ECO:0007669"/>
    <property type="project" value="UniProtKB-ARBA"/>
</dbReference>
<keyword evidence="5 9" id="KW-1133">Transmembrane helix</keyword>
<feature type="transmembrane region" description="Helical" evidence="9">
    <location>
        <begin position="542"/>
        <end position="564"/>
    </location>
</feature>
<evidence type="ECO:0000256" key="2">
    <source>
        <dbReference type="ARBA" id="ARBA00008170"/>
    </source>
</evidence>
<feature type="transmembrane region" description="Helical" evidence="9">
    <location>
        <begin position="469"/>
        <end position="489"/>
    </location>
</feature>
<dbReference type="OrthoDB" id="1699231at2759"/>
<dbReference type="InterPro" id="IPR004713">
    <property type="entry name" value="CaH_exchang"/>
</dbReference>
<feature type="transmembrane region" description="Helical" evidence="9">
    <location>
        <begin position="321"/>
        <end position="342"/>
    </location>
</feature>
<reference evidence="12" key="1">
    <citation type="journal article" date="2012" name="Science">
        <title>The Paleozoic origin of enzymatic lignin decomposition reconstructed from 31 fungal genomes.</title>
        <authorList>
            <person name="Floudas D."/>
            <person name="Binder M."/>
            <person name="Riley R."/>
            <person name="Barry K."/>
            <person name="Blanchette R.A."/>
            <person name="Henrissat B."/>
            <person name="Martinez A.T."/>
            <person name="Otillar R."/>
            <person name="Spatafora J.W."/>
            <person name="Yadav J.S."/>
            <person name="Aerts A."/>
            <person name="Benoit I."/>
            <person name="Boyd A."/>
            <person name="Carlson A."/>
            <person name="Copeland A."/>
            <person name="Coutinho P.M."/>
            <person name="de Vries R.P."/>
            <person name="Ferreira P."/>
            <person name="Findley K."/>
            <person name="Foster B."/>
            <person name="Gaskell J."/>
            <person name="Glotzer D."/>
            <person name="Gorecki P."/>
            <person name="Heitman J."/>
            <person name="Hesse C."/>
            <person name="Hori C."/>
            <person name="Igarashi K."/>
            <person name="Jurgens J.A."/>
            <person name="Kallen N."/>
            <person name="Kersten P."/>
            <person name="Kohler A."/>
            <person name="Kuees U."/>
            <person name="Kumar T.K.A."/>
            <person name="Kuo A."/>
            <person name="LaButti K."/>
            <person name="Larrondo L.F."/>
            <person name="Lindquist E."/>
            <person name="Ling A."/>
            <person name="Lombard V."/>
            <person name="Lucas S."/>
            <person name="Lundell T."/>
            <person name="Martin R."/>
            <person name="McLaughlin D.J."/>
            <person name="Morgenstern I."/>
            <person name="Morin E."/>
            <person name="Murat C."/>
            <person name="Nagy L.G."/>
            <person name="Nolan M."/>
            <person name="Ohm R.A."/>
            <person name="Patyshakuliyeva A."/>
            <person name="Rokas A."/>
            <person name="Ruiz-Duenas F.J."/>
            <person name="Sabat G."/>
            <person name="Salamov A."/>
            <person name="Samejima M."/>
            <person name="Schmutz J."/>
            <person name="Slot J.C."/>
            <person name="St John F."/>
            <person name="Stenlid J."/>
            <person name="Sun H."/>
            <person name="Sun S."/>
            <person name="Syed K."/>
            <person name="Tsang A."/>
            <person name="Wiebenga A."/>
            <person name="Young D."/>
            <person name="Pisabarro A."/>
            <person name="Eastwood D.C."/>
            <person name="Martin F."/>
            <person name="Cullen D."/>
            <person name="Grigoriev I.V."/>
            <person name="Hibbett D.S."/>
        </authorList>
    </citation>
    <scope>NUCLEOTIDE SEQUENCE [LARGE SCALE GENOMIC DNA]</scope>
    <source>
        <strain evidence="12">RWD-64-598 SS2</strain>
    </source>
</reference>
<keyword evidence="6" id="KW-0406">Ion transport</keyword>